<reference evidence="3" key="1">
    <citation type="journal article" date="2023" name="Science">
        <title>Elucidation of the pathway for biosynthesis of saponin adjuvants from the soapbark tree.</title>
        <authorList>
            <person name="Reed J."/>
            <person name="Orme A."/>
            <person name="El-Demerdash A."/>
            <person name="Owen C."/>
            <person name="Martin L.B.B."/>
            <person name="Misra R.C."/>
            <person name="Kikuchi S."/>
            <person name="Rejzek M."/>
            <person name="Martin A.C."/>
            <person name="Harkess A."/>
            <person name="Leebens-Mack J."/>
            <person name="Louveau T."/>
            <person name="Stephenson M.J."/>
            <person name="Osbourn A."/>
        </authorList>
    </citation>
    <scope>NUCLEOTIDE SEQUENCE</scope>
    <source>
        <strain evidence="3">S10</strain>
    </source>
</reference>
<dbReference type="Proteomes" id="UP001163823">
    <property type="component" value="Chromosome 7"/>
</dbReference>
<evidence type="ECO:0000313" key="4">
    <source>
        <dbReference type="Proteomes" id="UP001163823"/>
    </source>
</evidence>
<sequence length="516" mass="60217">MKMENDIFHKIFWWSSSDSDSGSGSGTHRKCCRPIEKIVPTTTGVLLIFLFLFVAGMCFSSGWIDSSILSGISYPKQNQETTSKTPTITQEFPLRCTIGNETQTCPRDYSTTNIVRLSNLTCPSYFKWIYEDLKSWRETGITKEMVEKANKTANFRLVILNGKVYVEKYRSSFQTRDKFTLWGILQLVRLYPGRLPDLELMFNCDDNPVGRSPNEGPPALFRYCADQWSKEIVFPDWSFWGWVETNIKPWNQLLDEIVEGNKRIKWKDRVPFAYWRGNPNVGRKDLMACRGSSENEWNTHLYVQDWRKESRGGFRQSNLAQQCTHRYKIYIEGWAWSVSEKYILACDSMTLFVMPRYYDFFTRGMVPLQHYWPITRDNKKCASLKFAVEWGNNHTDLAQKIGDTSSNFIRDELKMDYVYDYMFHVLNEYSKLLRFKPTVPPGAVELCSETMACSANGIMRKFMEDTMVKSPSDSSPCNIPPPYDPSTLEEFIEKKSNLTRQVQMWQHESQNINKTQ</sequence>
<organism evidence="3 4">
    <name type="scientific">Quillaja saponaria</name>
    <name type="common">Soap bark tree</name>
    <dbReference type="NCBI Taxonomy" id="32244"/>
    <lineage>
        <taxon>Eukaryota</taxon>
        <taxon>Viridiplantae</taxon>
        <taxon>Streptophyta</taxon>
        <taxon>Embryophyta</taxon>
        <taxon>Tracheophyta</taxon>
        <taxon>Spermatophyta</taxon>
        <taxon>Magnoliopsida</taxon>
        <taxon>eudicotyledons</taxon>
        <taxon>Gunneridae</taxon>
        <taxon>Pentapetalae</taxon>
        <taxon>rosids</taxon>
        <taxon>fabids</taxon>
        <taxon>Fabales</taxon>
        <taxon>Quillajaceae</taxon>
        <taxon>Quillaja</taxon>
    </lineage>
</organism>
<comment type="caution">
    <text evidence="3">The sequence shown here is derived from an EMBL/GenBank/DDBJ whole genome shotgun (WGS) entry which is preliminary data.</text>
</comment>
<feature type="domain" description="Glycosyl transferase CAP10" evidence="2">
    <location>
        <begin position="194"/>
        <end position="436"/>
    </location>
</feature>
<feature type="transmembrane region" description="Helical" evidence="1">
    <location>
        <begin position="38"/>
        <end position="64"/>
    </location>
</feature>
<protein>
    <submittedName>
        <fullName evidence="3">O-glucosyltransferase rumi-like</fullName>
    </submittedName>
</protein>
<dbReference type="Pfam" id="PF05686">
    <property type="entry name" value="Glyco_transf_90"/>
    <property type="match status" value="1"/>
</dbReference>
<dbReference type="SMART" id="SM00672">
    <property type="entry name" value="CAP10"/>
    <property type="match status" value="1"/>
</dbReference>
<keyword evidence="1" id="KW-0472">Membrane</keyword>
<dbReference type="PANTHER" id="PTHR12203:SF74">
    <property type="entry name" value="GLYCOSYLTRANSFERASE"/>
    <property type="match status" value="1"/>
</dbReference>
<dbReference type="AlphaFoldDB" id="A0AAD7PPJ4"/>
<evidence type="ECO:0000259" key="2">
    <source>
        <dbReference type="SMART" id="SM00672"/>
    </source>
</evidence>
<dbReference type="KEGG" id="qsa:O6P43_017594"/>
<dbReference type="InterPro" id="IPR006598">
    <property type="entry name" value="CAP10"/>
</dbReference>
<dbReference type="PANTHER" id="PTHR12203">
    <property type="entry name" value="KDEL LYS-ASP-GLU-LEU CONTAINING - RELATED"/>
    <property type="match status" value="1"/>
</dbReference>
<evidence type="ECO:0000313" key="3">
    <source>
        <dbReference type="EMBL" id="KAJ7962354.1"/>
    </source>
</evidence>
<keyword evidence="1" id="KW-0812">Transmembrane</keyword>
<proteinExistence type="predicted"/>
<dbReference type="InterPro" id="IPR051091">
    <property type="entry name" value="O-Glucosyltr/Glycosyltrsf_90"/>
</dbReference>
<gene>
    <name evidence="3" type="ORF">O6P43_017594</name>
</gene>
<evidence type="ECO:0000256" key="1">
    <source>
        <dbReference type="SAM" id="Phobius"/>
    </source>
</evidence>
<name>A0AAD7PPJ4_QUISA</name>
<accession>A0AAD7PPJ4</accession>
<dbReference type="EMBL" id="JARAOO010000007">
    <property type="protein sequence ID" value="KAJ7962354.1"/>
    <property type="molecule type" value="Genomic_DNA"/>
</dbReference>
<keyword evidence="4" id="KW-1185">Reference proteome</keyword>
<keyword evidence="1" id="KW-1133">Transmembrane helix</keyword>